<keyword evidence="5" id="KW-1185">Reference proteome</keyword>
<feature type="domain" description="FAD/NAD(P)-binding" evidence="3">
    <location>
        <begin position="6"/>
        <end position="142"/>
    </location>
</feature>
<sequence>MEDKIYDIAIIGCGPAGLSAAINGQIRRKSIIHFGTDFCSPKLHKAPRVDNYLGLPEMSGDEMRQRFLAHYQSLGLNILPQQVTQVAPQGEVFGLLAKNEFYQARTVIIATGIPMARFLPGEQELLGKGVGYCATCDGPLYQGKTVAYIAENPKGEEELPFLTQICGKVYYLPLYEKNIGFQAANLEVVFIRPRAIHGQDKVEALELADGTRLTVDGVFLEKETLPPGQLIPGLELEDNHIKVNRQQETNLPGVFAAGDCTGTPYQLAKAVGEGLVAALAAVRYLDRQQ</sequence>
<dbReference type="OrthoDB" id="9806179at2"/>
<evidence type="ECO:0000259" key="3">
    <source>
        <dbReference type="Pfam" id="PF07992"/>
    </source>
</evidence>
<name>A0A1T4LD79_9FIRM</name>
<organism evidence="4 5">
    <name type="scientific">Carboxydocella sporoproducens DSM 16521</name>
    <dbReference type="NCBI Taxonomy" id="1121270"/>
    <lineage>
        <taxon>Bacteria</taxon>
        <taxon>Bacillati</taxon>
        <taxon>Bacillota</taxon>
        <taxon>Clostridia</taxon>
        <taxon>Eubacteriales</taxon>
        <taxon>Clostridiales Family XVI. Incertae Sedis</taxon>
        <taxon>Carboxydocella</taxon>
    </lineage>
</organism>
<dbReference type="InterPro" id="IPR036188">
    <property type="entry name" value="FAD/NAD-bd_sf"/>
</dbReference>
<accession>A0A1T4LD79</accession>
<dbReference type="SUPFAM" id="SSF51905">
    <property type="entry name" value="FAD/NAD(P)-binding domain"/>
    <property type="match status" value="2"/>
</dbReference>
<gene>
    <name evidence="4" type="ORF">SAMN02745885_00151</name>
</gene>
<dbReference type="EMBL" id="FUXM01000001">
    <property type="protein sequence ID" value="SJZ52581.1"/>
    <property type="molecule type" value="Genomic_DNA"/>
</dbReference>
<protein>
    <submittedName>
        <fullName evidence="4">Thioredoxin reductase (NADPH)</fullName>
    </submittedName>
</protein>
<evidence type="ECO:0000313" key="5">
    <source>
        <dbReference type="Proteomes" id="UP000189933"/>
    </source>
</evidence>
<keyword evidence="2" id="KW-0560">Oxidoreductase</keyword>
<feature type="domain" description="FAD/NAD(P)-binding" evidence="3">
    <location>
        <begin position="194"/>
        <end position="274"/>
    </location>
</feature>
<dbReference type="RefSeq" id="WP_078664300.1">
    <property type="nucleotide sequence ID" value="NZ_FUXM01000001.1"/>
</dbReference>
<dbReference type="PRINTS" id="PR00469">
    <property type="entry name" value="PNDRDTASEII"/>
</dbReference>
<proteinExistence type="predicted"/>
<evidence type="ECO:0000313" key="4">
    <source>
        <dbReference type="EMBL" id="SJZ52581.1"/>
    </source>
</evidence>
<dbReference type="InterPro" id="IPR023753">
    <property type="entry name" value="FAD/NAD-binding_dom"/>
</dbReference>
<evidence type="ECO:0000256" key="1">
    <source>
        <dbReference type="ARBA" id="ARBA00022630"/>
    </source>
</evidence>
<reference evidence="5" key="1">
    <citation type="submission" date="2017-02" db="EMBL/GenBank/DDBJ databases">
        <authorList>
            <person name="Varghese N."/>
            <person name="Submissions S."/>
        </authorList>
    </citation>
    <scope>NUCLEOTIDE SEQUENCE [LARGE SCALE GENOMIC DNA]</scope>
    <source>
        <strain evidence="5">DSM 16521</strain>
    </source>
</reference>
<dbReference type="AlphaFoldDB" id="A0A1T4LD79"/>
<dbReference type="InterPro" id="IPR050097">
    <property type="entry name" value="Ferredoxin-NADP_redctase_2"/>
</dbReference>
<dbReference type="Proteomes" id="UP000189933">
    <property type="component" value="Unassembled WGS sequence"/>
</dbReference>
<evidence type="ECO:0000256" key="2">
    <source>
        <dbReference type="ARBA" id="ARBA00023002"/>
    </source>
</evidence>
<dbReference type="PRINTS" id="PR00368">
    <property type="entry name" value="FADPNR"/>
</dbReference>
<dbReference type="Gene3D" id="3.50.50.60">
    <property type="entry name" value="FAD/NAD(P)-binding domain"/>
    <property type="match status" value="2"/>
</dbReference>
<dbReference type="PANTHER" id="PTHR48105">
    <property type="entry name" value="THIOREDOXIN REDUCTASE 1-RELATED-RELATED"/>
    <property type="match status" value="1"/>
</dbReference>
<dbReference type="GO" id="GO:0016491">
    <property type="term" value="F:oxidoreductase activity"/>
    <property type="evidence" value="ECO:0007669"/>
    <property type="project" value="UniProtKB-KW"/>
</dbReference>
<keyword evidence="1" id="KW-0285">Flavoprotein</keyword>
<dbReference type="Pfam" id="PF07992">
    <property type="entry name" value="Pyr_redox_2"/>
    <property type="match status" value="2"/>
</dbReference>